<dbReference type="EMBL" id="CP047895">
    <property type="protein sequence ID" value="QHL91526.1"/>
    <property type="molecule type" value="Genomic_DNA"/>
</dbReference>
<reference evidence="2 3" key="1">
    <citation type="submission" date="2020-01" db="EMBL/GenBank/DDBJ databases">
        <title>Sphingomonas sp. C33 whole genome sequece.</title>
        <authorList>
            <person name="Park C."/>
        </authorList>
    </citation>
    <scope>NUCLEOTIDE SEQUENCE [LARGE SCALE GENOMIC DNA]</scope>
    <source>
        <strain evidence="2 3">C33</strain>
    </source>
</reference>
<feature type="chain" id="PRO_5030721604" evidence="1">
    <location>
        <begin position="27"/>
        <end position="49"/>
    </location>
</feature>
<gene>
    <name evidence="2" type="ORF">GVO57_12845</name>
</gene>
<dbReference type="RefSeq" id="WP_160593562.1">
    <property type="nucleotide sequence ID" value="NZ_CP047895.1"/>
</dbReference>
<proteinExistence type="predicted"/>
<protein>
    <submittedName>
        <fullName evidence="2">Entericidin</fullName>
    </submittedName>
</protein>
<keyword evidence="3" id="KW-1185">Reference proteome</keyword>
<organism evidence="2 3">
    <name type="scientific">Sphingomonas changnyeongensis</name>
    <dbReference type="NCBI Taxonomy" id="2698679"/>
    <lineage>
        <taxon>Bacteria</taxon>
        <taxon>Pseudomonadati</taxon>
        <taxon>Pseudomonadota</taxon>
        <taxon>Alphaproteobacteria</taxon>
        <taxon>Sphingomonadales</taxon>
        <taxon>Sphingomonadaceae</taxon>
        <taxon>Sphingomonas</taxon>
    </lineage>
</organism>
<keyword evidence="1" id="KW-0732">Signal</keyword>
<dbReference type="Proteomes" id="UP000464468">
    <property type="component" value="Chromosome"/>
</dbReference>
<evidence type="ECO:0000256" key="1">
    <source>
        <dbReference type="SAM" id="SignalP"/>
    </source>
</evidence>
<dbReference type="AlphaFoldDB" id="A0A7Z2NY28"/>
<name>A0A7Z2NY28_9SPHN</name>
<evidence type="ECO:0000313" key="2">
    <source>
        <dbReference type="EMBL" id="QHL91526.1"/>
    </source>
</evidence>
<feature type="signal peptide" evidence="1">
    <location>
        <begin position="1"/>
        <end position="26"/>
    </location>
</feature>
<sequence>MTQKNRNRGVAIRALAALALAGIALAGCNTVRGVGDDLKSAADTVDRKM</sequence>
<dbReference type="PROSITE" id="PS51257">
    <property type="entry name" value="PROKAR_LIPOPROTEIN"/>
    <property type="match status" value="1"/>
</dbReference>
<dbReference type="KEGG" id="schy:GVO57_12845"/>
<evidence type="ECO:0000313" key="3">
    <source>
        <dbReference type="Proteomes" id="UP000464468"/>
    </source>
</evidence>
<accession>A0A7Z2NY28</accession>